<evidence type="ECO:0000313" key="3">
    <source>
        <dbReference type="Proteomes" id="UP000829116"/>
    </source>
</evidence>
<protein>
    <submittedName>
        <fullName evidence="2">Phage holin family protein</fullName>
    </submittedName>
</protein>
<keyword evidence="1" id="KW-0472">Membrane</keyword>
<organism evidence="2 3">
    <name type="scientific">Moellerella wisconsensis</name>
    <dbReference type="NCBI Taxonomy" id="158849"/>
    <lineage>
        <taxon>Bacteria</taxon>
        <taxon>Pseudomonadati</taxon>
        <taxon>Pseudomonadota</taxon>
        <taxon>Gammaproteobacteria</taxon>
        <taxon>Enterobacterales</taxon>
        <taxon>Morganellaceae</taxon>
        <taxon>Moellerella</taxon>
    </lineage>
</organism>
<evidence type="ECO:0000256" key="1">
    <source>
        <dbReference type="SAM" id="Phobius"/>
    </source>
</evidence>
<keyword evidence="1" id="KW-1133">Transmembrane helix</keyword>
<proteinExistence type="predicted"/>
<dbReference type="Proteomes" id="UP000829116">
    <property type="component" value="Chromosome"/>
</dbReference>
<sequence>MRMSDNSSLYAKAVGISTAAAGLFTLEEWAIIIGIICTVGTFFVNWHYKRKDFKLRERANSGKGTQ</sequence>
<evidence type="ECO:0000313" key="2">
    <source>
        <dbReference type="EMBL" id="UNH31846.1"/>
    </source>
</evidence>
<dbReference type="InterPro" id="IPR032118">
    <property type="entry name" value="Phage_holin_HP1"/>
</dbReference>
<reference evidence="2" key="1">
    <citation type="submission" date="2022-03" db="EMBL/GenBank/DDBJ databases">
        <title>ESBL-producing Moellerella wisconsensis and Escherichia marmotae isolated from wild game meat.</title>
        <authorList>
            <person name="Biggel M."/>
        </authorList>
    </citation>
    <scope>NUCLEOTIDE SEQUENCE</scope>
    <source>
        <strain evidence="2">W51</strain>
    </source>
</reference>
<name>A0A9Q8Q4K2_9GAMM</name>
<accession>A0A9Q8Q4K2</accession>
<dbReference type="EMBL" id="CP093245">
    <property type="protein sequence ID" value="UNH31846.1"/>
    <property type="molecule type" value="Genomic_DNA"/>
</dbReference>
<feature type="transmembrane region" description="Helical" evidence="1">
    <location>
        <begin position="29"/>
        <end position="48"/>
    </location>
</feature>
<keyword evidence="1" id="KW-0812">Transmembrane</keyword>
<dbReference type="Pfam" id="PF16080">
    <property type="entry name" value="Phage_holin_2_3"/>
    <property type="match status" value="1"/>
</dbReference>
<dbReference type="RefSeq" id="WP_241540368.1">
    <property type="nucleotide sequence ID" value="NZ_CAWQWH010000001.1"/>
</dbReference>
<gene>
    <name evidence="2" type="ORF">MNY72_06035</name>
</gene>
<dbReference type="AlphaFoldDB" id="A0A9Q8Q4K2"/>